<dbReference type="AlphaFoldDB" id="A9WTR6"/>
<dbReference type="PANTHER" id="PTHR30157">
    <property type="entry name" value="FERRIC REDUCTASE, NADPH-DEPENDENT"/>
    <property type="match status" value="1"/>
</dbReference>
<protein>
    <submittedName>
        <fullName evidence="3">Siderophore-interacting protein</fullName>
    </submittedName>
</protein>
<feature type="domain" description="SIP-like Rossmann fold" evidence="1">
    <location>
        <begin position="113"/>
        <end position="254"/>
    </location>
</feature>
<name>A9WTR6_RENSM</name>
<evidence type="ECO:0000313" key="3">
    <source>
        <dbReference type="EMBL" id="ABY24587.1"/>
    </source>
</evidence>
<dbReference type="PANTHER" id="PTHR30157:SF0">
    <property type="entry name" value="NADPH-DEPENDENT FERRIC-CHELATE REDUCTASE"/>
    <property type="match status" value="1"/>
</dbReference>
<dbReference type="Gene3D" id="3.40.50.80">
    <property type="entry name" value="Nucleotide-binding domain of ferredoxin-NADP reductase (FNR) module"/>
    <property type="match status" value="1"/>
</dbReference>
<reference evidence="4" key="1">
    <citation type="journal article" date="2008" name="J. Bacteriol.">
        <title>Genome sequence of the fish pathogen Renibacterium salmoninarum suggests reductive evolution away from an environmental Arthrobacter ancestor.</title>
        <authorList>
            <person name="Wiens G.D."/>
            <person name="Rockey D.D."/>
            <person name="Wu Z."/>
            <person name="Chang J."/>
            <person name="Levy R."/>
            <person name="Crane S."/>
            <person name="Chen D.S."/>
            <person name="Capri G.R."/>
            <person name="Burnett J.R."/>
            <person name="Sudheesh P.S."/>
            <person name="Schipma M.J."/>
            <person name="Burd H."/>
            <person name="Bhattacharyya A."/>
            <person name="Rhodes L.D."/>
            <person name="Kaul R."/>
            <person name="Strom M.S."/>
        </authorList>
    </citation>
    <scope>NUCLEOTIDE SEQUENCE [LARGE SCALE GENOMIC DNA]</scope>
    <source>
        <strain evidence="4">ATCC 33209 / DSM 20767 / JCM 11484 / NBRC 15589 / NCIMB 2235</strain>
    </source>
</reference>
<dbReference type="Pfam" id="PF04954">
    <property type="entry name" value="SIP"/>
    <property type="match status" value="1"/>
</dbReference>
<dbReference type="eggNOG" id="COG2375">
    <property type="taxonomic scope" value="Bacteria"/>
</dbReference>
<evidence type="ECO:0000259" key="2">
    <source>
        <dbReference type="Pfam" id="PF08021"/>
    </source>
</evidence>
<dbReference type="InterPro" id="IPR039374">
    <property type="entry name" value="SIP_fam"/>
</dbReference>
<dbReference type="Proteomes" id="UP000002007">
    <property type="component" value="Chromosome"/>
</dbReference>
<dbReference type="InterPro" id="IPR039261">
    <property type="entry name" value="FNR_nucleotide-bd"/>
</dbReference>
<dbReference type="Pfam" id="PF08021">
    <property type="entry name" value="FAD_binding_9"/>
    <property type="match status" value="1"/>
</dbReference>
<sequence>MRIKVMVPSPGHNLPDFQTLIAQPDASWYQTWLAMDPATRGSMRTYTVREARPAQAEVDVDFVLHPPVDGGPAGPAASWAADAVIGDELILIGPNAAAGPCLGIEFKPGASKRLLLVGDETAVPAIAAILDTLAADVSGTAILEVPESADFLALKAPAGVEIKSLARDQAAHGELLGAAVRAACLPGSHVAKVELEDVNVDEVILWESPDPESDGLSSALYAWIAGEAGVIKELRRYLVREVGMDRKQVAFMGY</sequence>
<accession>A9WTR6</accession>
<gene>
    <name evidence="3" type="ordered locus">RSal33209_2863</name>
</gene>
<keyword evidence="4" id="KW-1185">Reference proteome</keyword>
<proteinExistence type="predicted"/>
<dbReference type="KEGG" id="rsa:RSal33209_2863"/>
<feature type="domain" description="Siderophore-interacting FAD-binding" evidence="2">
    <location>
        <begin position="2"/>
        <end position="97"/>
    </location>
</feature>
<dbReference type="InterPro" id="IPR013113">
    <property type="entry name" value="SIP_FAD-bd"/>
</dbReference>
<dbReference type="Gene3D" id="2.40.30.10">
    <property type="entry name" value="Translation factors"/>
    <property type="match status" value="1"/>
</dbReference>
<dbReference type="STRING" id="288705.RSal33209_2863"/>
<dbReference type="HOGENOM" id="CLU_040923_2_0_11"/>
<dbReference type="CDD" id="cd06193">
    <property type="entry name" value="siderophore_interacting"/>
    <property type="match status" value="1"/>
</dbReference>
<dbReference type="InterPro" id="IPR007037">
    <property type="entry name" value="SIP_rossman_dom"/>
</dbReference>
<evidence type="ECO:0000259" key="1">
    <source>
        <dbReference type="Pfam" id="PF04954"/>
    </source>
</evidence>
<organism evidence="3 4">
    <name type="scientific">Renibacterium salmoninarum (strain ATCC 33209 / DSM 20767 / JCM 11484 / NBRC 15589 / NCIMB 2235)</name>
    <dbReference type="NCBI Taxonomy" id="288705"/>
    <lineage>
        <taxon>Bacteria</taxon>
        <taxon>Bacillati</taxon>
        <taxon>Actinomycetota</taxon>
        <taxon>Actinomycetes</taxon>
        <taxon>Micrococcales</taxon>
        <taxon>Micrococcaceae</taxon>
        <taxon>Renibacterium</taxon>
    </lineage>
</organism>
<dbReference type="EMBL" id="CP000910">
    <property type="protein sequence ID" value="ABY24587.1"/>
    <property type="molecule type" value="Genomic_DNA"/>
</dbReference>
<evidence type="ECO:0000313" key="4">
    <source>
        <dbReference type="Proteomes" id="UP000002007"/>
    </source>
</evidence>